<dbReference type="RefSeq" id="XP_066084422.1">
    <property type="nucleotide sequence ID" value="XM_066228325.1"/>
</dbReference>
<evidence type="ECO:0000313" key="12">
    <source>
        <dbReference type="EMBL" id="WWD06455.1"/>
    </source>
</evidence>
<feature type="transmembrane region" description="Helical" evidence="10">
    <location>
        <begin position="442"/>
        <end position="462"/>
    </location>
</feature>
<name>A0AAX4KJC0_9TREE</name>
<evidence type="ECO:0000256" key="10">
    <source>
        <dbReference type="SAM" id="Phobius"/>
    </source>
</evidence>
<comment type="subcellular location">
    <subcellularLocation>
        <location evidence="1">Membrane</location>
        <topology evidence="1">Multi-pass membrane protein</topology>
    </subcellularLocation>
</comment>
<sequence length="616" mass="67414">MSHSQQTELTHQAVADLEPSYVPNNTSQGPLATEGSDKEKNIENDGSALPQLSHRPPTTEDGYDNQYKSEDKPDEDIQEGVREAEALTLTWTRKWLIVAYAIMFLLYLVRAFESSVTSNLGPYIVSGFEAHSLIPIISIVADIMGAVTYLTVGRAVNVFGRLKGLIVLVGLATIGMILSATCNNIATYCAAQVFYAVGFAGMIFCVDIITADTSSLKDRGLAYAFTSSPYIITAFAGSKASEGFYESNWRWAYGGFAIILPAVATPLIAIMFWSKQKAKKNGLLQPRKLSDRSFVQSLWYYAVQFDIFGMFLVAGGLTLFLLPFSLVSTYEDSWKNGGIIAMIIIGGLMLISFAFFERYLAPVPFIPWNLLVSKTVLGTCIFDFIYLIAYYCWASYYTSYLQVVYDVSISVAGYISSASDVVNGVWLIAVGILIRKTGYYKWLMWPSVLLYVLFTGLLIYFRNPNQSVGFNVMCQIFLAIAGGTLVICMQVAVLASGSHNDSAALLAILSTFGNVGGAVGNSISAAIWTHTLPNALASRLPADTIDLLDDIYESLDVQLSYPIGDPTRTAIIEAYGVGQKRMLIAGTAIMVLCLGCLLFIKNIKVSEIKQVKGMLF</sequence>
<feature type="transmembrane region" description="Helical" evidence="10">
    <location>
        <begin position="132"/>
        <end position="152"/>
    </location>
</feature>
<accession>A0AAX4KJC0</accession>
<feature type="transmembrane region" description="Helical" evidence="10">
    <location>
        <begin position="582"/>
        <end position="600"/>
    </location>
</feature>
<feature type="transmembrane region" description="Helical" evidence="10">
    <location>
        <begin position="164"/>
        <end position="186"/>
    </location>
</feature>
<protein>
    <recommendedName>
        <fullName evidence="11">Major facilitator superfamily (MFS) profile domain-containing protein</fullName>
    </recommendedName>
</protein>
<dbReference type="InterPro" id="IPR020846">
    <property type="entry name" value="MFS_dom"/>
</dbReference>
<feature type="transmembrane region" description="Helical" evidence="10">
    <location>
        <begin position="221"/>
        <end position="239"/>
    </location>
</feature>
<keyword evidence="6 10" id="KW-1133">Transmembrane helix</keyword>
<dbReference type="FunFam" id="1.20.1250.20:FF:000284">
    <property type="entry name" value="Siderophore iron transporter mirB"/>
    <property type="match status" value="1"/>
</dbReference>
<evidence type="ECO:0000256" key="6">
    <source>
        <dbReference type="ARBA" id="ARBA00022989"/>
    </source>
</evidence>
<keyword evidence="7" id="KW-0408">Iron</keyword>
<dbReference type="GO" id="GO:0022857">
    <property type="term" value="F:transmembrane transporter activity"/>
    <property type="evidence" value="ECO:0007669"/>
    <property type="project" value="InterPro"/>
</dbReference>
<feature type="transmembrane region" description="Helical" evidence="10">
    <location>
        <begin position="338"/>
        <end position="356"/>
    </location>
</feature>
<dbReference type="SUPFAM" id="SSF103473">
    <property type="entry name" value="MFS general substrate transporter"/>
    <property type="match status" value="2"/>
</dbReference>
<feature type="domain" description="Major facilitator superfamily (MFS) profile" evidence="11">
    <location>
        <begin position="99"/>
        <end position="604"/>
    </location>
</feature>
<gene>
    <name evidence="12" type="ORF">V865_004545</name>
</gene>
<keyword evidence="8 10" id="KW-0472">Membrane</keyword>
<feature type="transmembrane region" description="Helical" evidence="10">
    <location>
        <begin position="192"/>
        <end position="209"/>
    </location>
</feature>
<evidence type="ECO:0000313" key="13">
    <source>
        <dbReference type="Proteomes" id="UP001358614"/>
    </source>
</evidence>
<comment type="similarity">
    <text evidence="2">Belongs to the major facilitator superfamily.</text>
</comment>
<keyword evidence="5 10" id="KW-0812">Transmembrane</keyword>
<proteinExistence type="inferred from homology"/>
<dbReference type="GeneID" id="91103346"/>
<feature type="transmembrane region" description="Helical" evidence="10">
    <location>
        <begin position="505"/>
        <end position="528"/>
    </location>
</feature>
<feature type="transmembrane region" description="Helical" evidence="10">
    <location>
        <begin position="411"/>
        <end position="435"/>
    </location>
</feature>
<dbReference type="GO" id="GO:0005886">
    <property type="term" value="C:plasma membrane"/>
    <property type="evidence" value="ECO:0007669"/>
    <property type="project" value="TreeGrafter"/>
</dbReference>
<organism evidence="12 13">
    <name type="scientific">Kwoniella europaea PYCC6329</name>
    <dbReference type="NCBI Taxonomy" id="1423913"/>
    <lineage>
        <taxon>Eukaryota</taxon>
        <taxon>Fungi</taxon>
        <taxon>Dikarya</taxon>
        <taxon>Basidiomycota</taxon>
        <taxon>Agaricomycotina</taxon>
        <taxon>Tremellomycetes</taxon>
        <taxon>Tremellales</taxon>
        <taxon>Cryptococcaceae</taxon>
        <taxon>Kwoniella</taxon>
    </lineage>
</organism>
<dbReference type="Gene3D" id="1.20.1250.20">
    <property type="entry name" value="MFS general substrate transporter like domains"/>
    <property type="match status" value="2"/>
</dbReference>
<keyword evidence="13" id="KW-1185">Reference proteome</keyword>
<feature type="transmembrane region" description="Helical" evidence="10">
    <location>
        <begin position="95"/>
        <end position="112"/>
    </location>
</feature>
<dbReference type="GO" id="GO:0006826">
    <property type="term" value="P:iron ion transport"/>
    <property type="evidence" value="ECO:0007669"/>
    <property type="project" value="UniProtKB-KW"/>
</dbReference>
<evidence type="ECO:0000256" key="9">
    <source>
        <dbReference type="SAM" id="MobiDB-lite"/>
    </source>
</evidence>
<dbReference type="EMBL" id="CP144089">
    <property type="protein sequence ID" value="WWD06455.1"/>
    <property type="molecule type" value="Genomic_DNA"/>
</dbReference>
<feature type="transmembrane region" description="Helical" evidence="10">
    <location>
        <begin position="468"/>
        <end position="493"/>
    </location>
</feature>
<dbReference type="PANTHER" id="PTHR23501:SF55">
    <property type="entry name" value="SIDEROPHORE IRON TRANSPORTER, PUTATIVE (AFU_ORTHOLOGUE AFUA_3G03440)-RELATED"/>
    <property type="match status" value="1"/>
</dbReference>
<dbReference type="FunFam" id="1.20.1250.20:FF:000302">
    <property type="entry name" value="MFS siderochrome iron transporter MirB"/>
    <property type="match status" value="1"/>
</dbReference>
<dbReference type="Proteomes" id="UP001358614">
    <property type="component" value="Chromosome 1"/>
</dbReference>
<dbReference type="InterPro" id="IPR011701">
    <property type="entry name" value="MFS"/>
</dbReference>
<feature type="transmembrane region" description="Helical" evidence="10">
    <location>
        <begin position="298"/>
        <end position="326"/>
    </location>
</feature>
<evidence type="ECO:0000256" key="4">
    <source>
        <dbReference type="ARBA" id="ARBA00022496"/>
    </source>
</evidence>
<dbReference type="KEGG" id="ker:91103346"/>
<evidence type="ECO:0000256" key="8">
    <source>
        <dbReference type="ARBA" id="ARBA00023136"/>
    </source>
</evidence>
<feature type="compositionally biased region" description="Polar residues" evidence="9">
    <location>
        <begin position="1"/>
        <end position="10"/>
    </location>
</feature>
<dbReference type="AlphaFoldDB" id="A0AAX4KJC0"/>
<evidence type="ECO:0000256" key="7">
    <source>
        <dbReference type="ARBA" id="ARBA00023004"/>
    </source>
</evidence>
<keyword evidence="3" id="KW-0813">Transport</keyword>
<dbReference type="Pfam" id="PF07690">
    <property type="entry name" value="MFS_1"/>
    <property type="match status" value="1"/>
</dbReference>
<feature type="transmembrane region" description="Helical" evidence="10">
    <location>
        <begin position="251"/>
        <end position="273"/>
    </location>
</feature>
<evidence type="ECO:0000256" key="2">
    <source>
        <dbReference type="ARBA" id="ARBA00008335"/>
    </source>
</evidence>
<dbReference type="PROSITE" id="PS50850">
    <property type="entry name" value="MFS"/>
    <property type="match status" value="1"/>
</dbReference>
<keyword evidence="4" id="KW-0410">Iron transport</keyword>
<evidence type="ECO:0000256" key="1">
    <source>
        <dbReference type="ARBA" id="ARBA00004141"/>
    </source>
</evidence>
<dbReference type="InterPro" id="IPR036259">
    <property type="entry name" value="MFS_trans_sf"/>
</dbReference>
<dbReference type="PANTHER" id="PTHR23501">
    <property type="entry name" value="MAJOR FACILITATOR SUPERFAMILY"/>
    <property type="match status" value="1"/>
</dbReference>
<evidence type="ECO:0000256" key="5">
    <source>
        <dbReference type="ARBA" id="ARBA00022692"/>
    </source>
</evidence>
<reference evidence="12 13" key="1">
    <citation type="submission" date="2024-01" db="EMBL/GenBank/DDBJ databases">
        <title>Comparative genomics of Cryptococcus and Kwoniella reveals pathogenesis evolution and contrasting modes of karyotype evolution via chromosome fusion or intercentromeric recombination.</title>
        <authorList>
            <person name="Coelho M.A."/>
            <person name="David-Palma M."/>
            <person name="Shea T."/>
            <person name="Bowers K."/>
            <person name="McGinley-Smith S."/>
            <person name="Mohammad A.W."/>
            <person name="Gnirke A."/>
            <person name="Yurkov A.M."/>
            <person name="Nowrousian M."/>
            <person name="Sun S."/>
            <person name="Cuomo C.A."/>
            <person name="Heitman J."/>
        </authorList>
    </citation>
    <scope>NUCLEOTIDE SEQUENCE [LARGE SCALE GENOMIC DNA]</scope>
    <source>
        <strain evidence="12 13">PYCC6329</strain>
    </source>
</reference>
<dbReference type="GO" id="GO:0010106">
    <property type="term" value="P:cellular response to iron ion starvation"/>
    <property type="evidence" value="ECO:0007669"/>
    <property type="project" value="UniProtKB-ARBA"/>
</dbReference>
<feature type="transmembrane region" description="Helical" evidence="10">
    <location>
        <begin position="368"/>
        <end position="391"/>
    </location>
</feature>
<evidence type="ECO:0000256" key="3">
    <source>
        <dbReference type="ARBA" id="ARBA00022448"/>
    </source>
</evidence>
<evidence type="ECO:0000259" key="11">
    <source>
        <dbReference type="PROSITE" id="PS50850"/>
    </source>
</evidence>
<feature type="region of interest" description="Disordered" evidence="9">
    <location>
        <begin position="1"/>
        <end position="78"/>
    </location>
</feature>
<keyword evidence="4" id="KW-0406">Ion transport</keyword>